<sequence>TVNNWDSLVEEEKEMVLELNEDYSYEELTEYNLDDNLAITF</sequence>
<comment type="caution">
    <text evidence="1">The sequence shown here is derived from an EMBL/GenBank/DDBJ whole genome shotgun (WGS) entry which is preliminary data.</text>
</comment>
<name>A0ACA9RZ64_9GLOM</name>
<reference evidence="1" key="1">
    <citation type="submission" date="2021-06" db="EMBL/GenBank/DDBJ databases">
        <authorList>
            <person name="Kallberg Y."/>
            <person name="Tangrot J."/>
            <person name="Rosling A."/>
        </authorList>
    </citation>
    <scope>NUCLEOTIDE SEQUENCE</scope>
    <source>
        <strain evidence="1">MA461A</strain>
    </source>
</reference>
<dbReference type="Proteomes" id="UP000789920">
    <property type="component" value="Unassembled WGS sequence"/>
</dbReference>
<feature type="non-terminal residue" evidence="1">
    <location>
        <position position="1"/>
    </location>
</feature>
<keyword evidence="2" id="KW-1185">Reference proteome</keyword>
<organism evidence="1 2">
    <name type="scientific">Racocetra persica</name>
    <dbReference type="NCBI Taxonomy" id="160502"/>
    <lineage>
        <taxon>Eukaryota</taxon>
        <taxon>Fungi</taxon>
        <taxon>Fungi incertae sedis</taxon>
        <taxon>Mucoromycota</taxon>
        <taxon>Glomeromycotina</taxon>
        <taxon>Glomeromycetes</taxon>
        <taxon>Diversisporales</taxon>
        <taxon>Gigasporaceae</taxon>
        <taxon>Racocetra</taxon>
    </lineage>
</organism>
<gene>
    <name evidence="1" type="ORF">RPERSI_LOCUS24479</name>
</gene>
<evidence type="ECO:0000313" key="1">
    <source>
        <dbReference type="EMBL" id="CAG8816541.1"/>
    </source>
</evidence>
<evidence type="ECO:0000313" key="2">
    <source>
        <dbReference type="Proteomes" id="UP000789920"/>
    </source>
</evidence>
<dbReference type="EMBL" id="CAJVQC010078687">
    <property type="protein sequence ID" value="CAG8816541.1"/>
    <property type="molecule type" value="Genomic_DNA"/>
</dbReference>
<protein>
    <submittedName>
        <fullName evidence="1">4946_t:CDS:1</fullName>
    </submittedName>
</protein>
<proteinExistence type="predicted"/>
<accession>A0ACA9RZ64</accession>